<gene>
    <name evidence="2" type="ORF">GCM10011494_06630</name>
</gene>
<reference evidence="2" key="1">
    <citation type="journal article" date="2014" name="Int. J. Syst. Evol. Microbiol.">
        <title>Complete genome sequence of Corynebacterium casei LMG S-19264T (=DSM 44701T), isolated from a smear-ripened cheese.</title>
        <authorList>
            <consortium name="US DOE Joint Genome Institute (JGI-PGF)"/>
            <person name="Walter F."/>
            <person name="Albersmeier A."/>
            <person name="Kalinowski J."/>
            <person name="Ruckert C."/>
        </authorList>
    </citation>
    <scope>NUCLEOTIDE SEQUENCE</scope>
    <source>
        <strain evidence="2">CGMCC 1.15095</strain>
    </source>
</reference>
<dbReference type="InterPro" id="IPR012349">
    <property type="entry name" value="Split_barrel_FMN-bd"/>
</dbReference>
<dbReference type="Pfam" id="PF16242">
    <property type="entry name" value="Pyrid_ox_like"/>
    <property type="match status" value="1"/>
</dbReference>
<dbReference type="EMBL" id="BMHK01000003">
    <property type="protein sequence ID" value="GGB90939.1"/>
    <property type="molecule type" value="Genomic_DNA"/>
</dbReference>
<protein>
    <recommendedName>
        <fullName evidence="1">General stress protein FMN-binding split barrel domain-containing protein</fullName>
    </recommendedName>
</protein>
<reference evidence="2" key="2">
    <citation type="submission" date="2020-09" db="EMBL/GenBank/DDBJ databases">
        <authorList>
            <person name="Sun Q."/>
            <person name="Zhou Y."/>
        </authorList>
    </citation>
    <scope>NUCLEOTIDE SEQUENCE</scope>
    <source>
        <strain evidence="2">CGMCC 1.15095</strain>
    </source>
</reference>
<dbReference type="SUPFAM" id="SSF50475">
    <property type="entry name" value="FMN-binding split barrel"/>
    <property type="match status" value="1"/>
</dbReference>
<dbReference type="Proteomes" id="UP000608154">
    <property type="component" value="Unassembled WGS sequence"/>
</dbReference>
<comment type="caution">
    <text evidence="2">The sequence shown here is derived from an EMBL/GenBank/DDBJ whole genome shotgun (WGS) entry which is preliminary data.</text>
</comment>
<proteinExistence type="predicted"/>
<keyword evidence="3" id="KW-1185">Reference proteome</keyword>
<dbReference type="PANTHER" id="PTHR34818">
    <property type="entry name" value="PROTEIN BLI-3"/>
    <property type="match status" value="1"/>
</dbReference>
<dbReference type="Gene3D" id="2.30.110.10">
    <property type="entry name" value="Electron Transport, Fmn-binding Protein, Chain A"/>
    <property type="match status" value="1"/>
</dbReference>
<evidence type="ECO:0000313" key="2">
    <source>
        <dbReference type="EMBL" id="GGB90939.1"/>
    </source>
</evidence>
<accession>A0A916TPQ6</accession>
<evidence type="ECO:0000313" key="3">
    <source>
        <dbReference type="Proteomes" id="UP000608154"/>
    </source>
</evidence>
<dbReference type="InterPro" id="IPR052917">
    <property type="entry name" value="Stress-Dev_Protein"/>
</dbReference>
<sequence length="158" mass="17509">MDRKMDKDMRTAFWRAFHASPVIMMRLANIPGHAEPMTAQLDQDAHHAIWFYTRRNNRIASGGAATGEVATLQHEVFASLSGVLVEETDAAVRAQHWSNAVEAWFPEGLGDREVVMLRFDIEDAEVWTAHLGVKGAFRLLTGKPIDQESAGEHAVGSV</sequence>
<feature type="domain" description="General stress protein FMN-binding split barrel" evidence="1">
    <location>
        <begin position="19"/>
        <end position="130"/>
    </location>
</feature>
<dbReference type="AlphaFoldDB" id="A0A916TPQ6"/>
<dbReference type="RefSeq" id="WP_229735850.1">
    <property type="nucleotide sequence ID" value="NZ_BMHK01000003.1"/>
</dbReference>
<dbReference type="InterPro" id="IPR038725">
    <property type="entry name" value="YdaG_split_barrel_FMN-bd"/>
</dbReference>
<evidence type="ECO:0000259" key="1">
    <source>
        <dbReference type="Pfam" id="PF16242"/>
    </source>
</evidence>
<organism evidence="2 3">
    <name type="scientific">Novosphingobium endophyticum</name>
    <dbReference type="NCBI Taxonomy" id="1955250"/>
    <lineage>
        <taxon>Bacteria</taxon>
        <taxon>Pseudomonadati</taxon>
        <taxon>Pseudomonadota</taxon>
        <taxon>Alphaproteobacteria</taxon>
        <taxon>Sphingomonadales</taxon>
        <taxon>Sphingomonadaceae</taxon>
        <taxon>Novosphingobium</taxon>
    </lineage>
</organism>
<dbReference type="PANTHER" id="PTHR34818:SF1">
    <property type="entry name" value="PROTEIN BLI-3"/>
    <property type="match status" value="1"/>
</dbReference>
<name>A0A916TPQ6_9SPHN</name>